<organism evidence="2 3">
    <name type="scientific">Caenorhabditis nigoni</name>
    <dbReference type="NCBI Taxonomy" id="1611254"/>
    <lineage>
        <taxon>Eukaryota</taxon>
        <taxon>Metazoa</taxon>
        <taxon>Ecdysozoa</taxon>
        <taxon>Nematoda</taxon>
        <taxon>Chromadorea</taxon>
        <taxon>Rhabditida</taxon>
        <taxon>Rhabditina</taxon>
        <taxon>Rhabditomorpha</taxon>
        <taxon>Rhabditoidea</taxon>
        <taxon>Rhabditidae</taxon>
        <taxon>Peloderinae</taxon>
        <taxon>Caenorhabditis</taxon>
    </lineage>
</organism>
<dbReference type="FunFam" id="3.30.310.10:FF:000026">
    <property type="entry name" value="AP complex subunit beta"/>
    <property type="match status" value="1"/>
</dbReference>
<dbReference type="STRING" id="1611254.A0A2G5UGB5"/>
<evidence type="ECO:0000259" key="1">
    <source>
        <dbReference type="SMART" id="SM01020"/>
    </source>
</evidence>
<dbReference type="Proteomes" id="UP000230233">
    <property type="component" value="Chromosome III"/>
</dbReference>
<dbReference type="Gene3D" id="3.30.310.10">
    <property type="entry name" value="TATA-Binding Protein"/>
    <property type="match status" value="1"/>
</dbReference>
<dbReference type="InterPro" id="IPR009028">
    <property type="entry name" value="Coatomer/calthrin_app_sub_C"/>
</dbReference>
<dbReference type="GO" id="GO:0016192">
    <property type="term" value="P:vesicle-mediated transport"/>
    <property type="evidence" value="ECO:0007669"/>
    <property type="project" value="InterPro"/>
</dbReference>
<feature type="domain" description="Beta-adaptin appendage C-terminal subdomain" evidence="1">
    <location>
        <begin position="60"/>
        <end position="171"/>
    </location>
</feature>
<dbReference type="InterPro" id="IPR015151">
    <property type="entry name" value="B-adaptin_app_sub_C"/>
</dbReference>
<gene>
    <name evidence="2" type="primary">Cnig_chr_III.g10554</name>
    <name evidence="2" type="ORF">B9Z55_010554</name>
</gene>
<accession>A0A2G5UGB5</accession>
<keyword evidence="3" id="KW-1185">Reference proteome</keyword>
<dbReference type="Pfam" id="PF09066">
    <property type="entry name" value="B2-adapt-app_C"/>
    <property type="match status" value="1"/>
</dbReference>
<dbReference type="SUPFAM" id="SSF55711">
    <property type="entry name" value="Subdomain of clathrin and coatomer appendage domain"/>
    <property type="match status" value="1"/>
</dbReference>
<dbReference type="OrthoDB" id="10254310at2759"/>
<sequence length="171" mass="20016">MKMQNDAAHQKDRYGHYVICYHKKSDEMARRTNIKCHSVAIKNNINAFYFATQVPLIVYFREDGQMEKREFLEEWKSIPEQNEQQFSLQNTQNMNADAICTKLQQNNIHTVARRQVDNQQLLYHSVKYTNNLNVLSELKVNSQNTAITLSLKSKNLMAIANMNEVFQSLLN</sequence>
<dbReference type="EMBL" id="PDUG01000003">
    <property type="protein sequence ID" value="PIC38585.1"/>
    <property type="molecule type" value="Genomic_DNA"/>
</dbReference>
<reference evidence="3" key="1">
    <citation type="submission" date="2017-10" db="EMBL/GenBank/DDBJ databases">
        <title>Rapid genome shrinkage in a self-fertile nematode reveals novel sperm competition proteins.</title>
        <authorList>
            <person name="Yin D."/>
            <person name="Schwarz E.M."/>
            <person name="Thomas C.G."/>
            <person name="Felde R.L."/>
            <person name="Korf I.F."/>
            <person name="Cutter A.D."/>
            <person name="Schartner C.M."/>
            <person name="Ralston E.J."/>
            <person name="Meyer B.J."/>
            <person name="Haag E.S."/>
        </authorList>
    </citation>
    <scope>NUCLEOTIDE SEQUENCE [LARGE SCALE GENOMIC DNA]</scope>
    <source>
        <strain evidence="3">JU1422</strain>
    </source>
</reference>
<dbReference type="InterPro" id="IPR012295">
    <property type="entry name" value="TBP_dom_sf"/>
</dbReference>
<protein>
    <recommendedName>
        <fullName evidence="1">Beta-adaptin appendage C-terminal subdomain domain-containing protein</fullName>
    </recommendedName>
</protein>
<dbReference type="GO" id="GO:0006886">
    <property type="term" value="P:intracellular protein transport"/>
    <property type="evidence" value="ECO:0007669"/>
    <property type="project" value="InterPro"/>
</dbReference>
<evidence type="ECO:0000313" key="3">
    <source>
        <dbReference type="Proteomes" id="UP000230233"/>
    </source>
</evidence>
<comment type="caution">
    <text evidence="2">The sequence shown here is derived from an EMBL/GenBank/DDBJ whole genome shotgun (WGS) entry which is preliminary data.</text>
</comment>
<evidence type="ECO:0000313" key="2">
    <source>
        <dbReference type="EMBL" id="PIC38585.1"/>
    </source>
</evidence>
<name>A0A2G5UGB5_9PELO</name>
<dbReference type="AlphaFoldDB" id="A0A2G5UGB5"/>
<proteinExistence type="predicted"/>
<dbReference type="GO" id="GO:0030131">
    <property type="term" value="C:clathrin adaptor complex"/>
    <property type="evidence" value="ECO:0007669"/>
    <property type="project" value="InterPro"/>
</dbReference>
<dbReference type="SMART" id="SM01020">
    <property type="entry name" value="B2-adapt-app_C"/>
    <property type="match status" value="1"/>
</dbReference>